<dbReference type="SUPFAM" id="SSF53474">
    <property type="entry name" value="alpha/beta-Hydrolases"/>
    <property type="match status" value="1"/>
</dbReference>
<evidence type="ECO:0000259" key="7">
    <source>
        <dbReference type="PROSITE" id="PS50850"/>
    </source>
</evidence>
<dbReference type="SUPFAM" id="SSF103473">
    <property type="entry name" value="MFS general substrate transporter"/>
    <property type="match status" value="1"/>
</dbReference>
<reference evidence="8 9" key="1">
    <citation type="submission" date="2017-12" db="EMBL/GenBank/DDBJ databases">
        <title>Comparative genomics of Botrytis spp.</title>
        <authorList>
            <person name="Valero-Jimenez C.A."/>
            <person name="Tapia P."/>
            <person name="Veloso J."/>
            <person name="Silva-Moreno E."/>
            <person name="Staats M."/>
            <person name="Valdes J.H."/>
            <person name="Van Kan J.A.L."/>
        </authorList>
    </citation>
    <scope>NUCLEOTIDE SEQUENCE [LARGE SCALE GENOMIC DNA]</scope>
    <source>
        <strain evidence="8 9">Bh0001</strain>
    </source>
</reference>
<feature type="transmembrane region" description="Helical" evidence="6">
    <location>
        <begin position="237"/>
        <end position="255"/>
    </location>
</feature>
<dbReference type="AlphaFoldDB" id="A0A4Z1GG46"/>
<comment type="subcellular location">
    <subcellularLocation>
        <location evidence="1">Membrane</location>
        <topology evidence="1">Multi-pass membrane protein</topology>
    </subcellularLocation>
</comment>
<dbReference type="InterPro" id="IPR011701">
    <property type="entry name" value="MFS"/>
</dbReference>
<comment type="caution">
    <text evidence="8">The sequence shown here is derived from an EMBL/GenBank/DDBJ whole genome shotgun (WGS) entry which is preliminary data.</text>
</comment>
<dbReference type="InterPro" id="IPR036259">
    <property type="entry name" value="MFS_trans_sf"/>
</dbReference>
<organism evidence="8 9">
    <name type="scientific">Botrytis hyacinthi</name>
    <dbReference type="NCBI Taxonomy" id="278943"/>
    <lineage>
        <taxon>Eukaryota</taxon>
        <taxon>Fungi</taxon>
        <taxon>Dikarya</taxon>
        <taxon>Ascomycota</taxon>
        <taxon>Pezizomycotina</taxon>
        <taxon>Leotiomycetes</taxon>
        <taxon>Helotiales</taxon>
        <taxon>Sclerotiniaceae</taxon>
        <taxon>Botrytis</taxon>
    </lineage>
</organism>
<name>A0A4Z1GG46_9HELO</name>
<keyword evidence="4 6" id="KW-0472">Membrane</keyword>
<sequence length="375" mass="41184">MASPAAANDIMYSVQAARQAFPQLSQNFVVMGHSQGGGAAWATAEKNAISPITGYLGGVAVSSVSNVLEISDPIVTVLGAAMATGTAASFPDFRLEEIFTPEGLQTMQKLQIDLCPYFLNQLLPFLSFSRYRVNKICVNYSGFRQDSELRNDASSSDENNENEKDAFESWKSGQPTEQPTVFPTDDHEDEAQCPSLFILIPLIFALMVYIFMIALDTNIIGTAIPQIVTQFHSLNDAGWYGWYGWAYLLTLMSFQPTYGRFYTHFNIKWLFISALVTFEVGSTIYATAPSSKALIIGRAISGMGASGTFSGGLTISHGLVRPKIRPLYISIVTSVYGIVAIAGPLLSVVFTDSKRLTRQFCFFLNLRESPHLLIH</sequence>
<dbReference type="GO" id="GO:0005886">
    <property type="term" value="C:plasma membrane"/>
    <property type="evidence" value="ECO:0007669"/>
    <property type="project" value="TreeGrafter"/>
</dbReference>
<feature type="transmembrane region" description="Helical" evidence="6">
    <location>
        <begin position="196"/>
        <end position="216"/>
    </location>
</feature>
<feature type="transmembrane region" description="Helical" evidence="6">
    <location>
        <begin position="267"/>
        <end position="288"/>
    </location>
</feature>
<dbReference type="EMBL" id="PQXK01000276">
    <property type="protein sequence ID" value="TGO32963.1"/>
    <property type="molecule type" value="Genomic_DNA"/>
</dbReference>
<dbReference type="PANTHER" id="PTHR23501:SF198">
    <property type="entry name" value="AZOLE RESISTANCE PROTEIN 1-RELATED"/>
    <property type="match status" value="1"/>
</dbReference>
<dbReference type="InterPro" id="IPR029058">
    <property type="entry name" value="AB_hydrolase_fold"/>
</dbReference>
<evidence type="ECO:0000256" key="6">
    <source>
        <dbReference type="SAM" id="Phobius"/>
    </source>
</evidence>
<evidence type="ECO:0000256" key="2">
    <source>
        <dbReference type="ARBA" id="ARBA00022692"/>
    </source>
</evidence>
<feature type="region of interest" description="Disordered" evidence="5">
    <location>
        <begin position="149"/>
        <end position="186"/>
    </location>
</feature>
<dbReference type="Gene3D" id="3.40.50.1820">
    <property type="entry name" value="alpha/beta hydrolase"/>
    <property type="match status" value="1"/>
</dbReference>
<accession>A0A4Z1GG46</accession>
<dbReference type="GO" id="GO:0022857">
    <property type="term" value="F:transmembrane transporter activity"/>
    <property type="evidence" value="ECO:0007669"/>
    <property type="project" value="InterPro"/>
</dbReference>
<gene>
    <name evidence="8" type="ORF">BHYA_0276g00080</name>
</gene>
<feature type="transmembrane region" description="Helical" evidence="6">
    <location>
        <begin position="327"/>
        <end position="350"/>
    </location>
</feature>
<proteinExistence type="predicted"/>
<dbReference type="PROSITE" id="PS50850">
    <property type="entry name" value="MFS"/>
    <property type="match status" value="1"/>
</dbReference>
<feature type="transmembrane region" description="Helical" evidence="6">
    <location>
        <begin position="295"/>
        <end position="315"/>
    </location>
</feature>
<protein>
    <recommendedName>
        <fullName evidence="7">Major facilitator superfamily (MFS) profile domain-containing protein</fullName>
    </recommendedName>
</protein>
<keyword evidence="2 6" id="KW-0812">Transmembrane</keyword>
<feature type="domain" description="Major facilitator superfamily (MFS) profile" evidence="7">
    <location>
        <begin position="202"/>
        <end position="375"/>
    </location>
</feature>
<evidence type="ECO:0000256" key="3">
    <source>
        <dbReference type="ARBA" id="ARBA00022989"/>
    </source>
</evidence>
<dbReference type="InterPro" id="IPR020846">
    <property type="entry name" value="MFS_dom"/>
</dbReference>
<evidence type="ECO:0000256" key="1">
    <source>
        <dbReference type="ARBA" id="ARBA00004141"/>
    </source>
</evidence>
<evidence type="ECO:0000313" key="9">
    <source>
        <dbReference type="Proteomes" id="UP000297814"/>
    </source>
</evidence>
<dbReference type="PANTHER" id="PTHR23501">
    <property type="entry name" value="MAJOR FACILITATOR SUPERFAMILY"/>
    <property type="match status" value="1"/>
</dbReference>
<keyword evidence="3 6" id="KW-1133">Transmembrane helix</keyword>
<keyword evidence="9" id="KW-1185">Reference proteome</keyword>
<evidence type="ECO:0000256" key="5">
    <source>
        <dbReference type="SAM" id="MobiDB-lite"/>
    </source>
</evidence>
<evidence type="ECO:0000313" key="8">
    <source>
        <dbReference type="EMBL" id="TGO32963.1"/>
    </source>
</evidence>
<feature type="compositionally biased region" description="Polar residues" evidence="5">
    <location>
        <begin position="171"/>
        <end position="181"/>
    </location>
</feature>
<dbReference type="Proteomes" id="UP000297814">
    <property type="component" value="Unassembled WGS sequence"/>
</dbReference>
<dbReference type="Pfam" id="PF07690">
    <property type="entry name" value="MFS_1"/>
    <property type="match status" value="1"/>
</dbReference>
<evidence type="ECO:0000256" key="4">
    <source>
        <dbReference type="ARBA" id="ARBA00023136"/>
    </source>
</evidence>
<dbReference type="Gene3D" id="1.20.1250.20">
    <property type="entry name" value="MFS general substrate transporter like domains"/>
    <property type="match status" value="1"/>
</dbReference>